<reference evidence="3 4" key="1">
    <citation type="journal article" date="2016" name="Nat. Commun.">
        <title>Thousands of microbial genomes shed light on interconnected biogeochemical processes in an aquifer system.</title>
        <authorList>
            <person name="Anantharaman K."/>
            <person name="Brown C.T."/>
            <person name="Hug L.A."/>
            <person name="Sharon I."/>
            <person name="Castelle C.J."/>
            <person name="Probst A.J."/>
            <person name="Thomas B.C."/>
            <person name="Singh A."/>
            <person name="Wilkins M.J."/>
            <person name="Karaoz U."/>
            <person name="Brodie E.L."/>
            <person name="Williams K.H."/>
            <person name="Hubbard S.S."/>
            <person name="Banfield J.F."/>
        </authorList>
    </citation>
    <scope>NUCLEOTIDE SEQUENCE [LARGE SCALE GENOMIC DNA]</scope>
</reference>
<dbReference type="EMBL" id="MFIZ01000022">
    <property type="protein sequence ID" value="OGG11650.1"/>
    <property type="molecule type" value="Genomic_DNA"/>
</dbReference>
<comment type="caution">
    <text evidence="3">The sequence shown here is derived from an EMBL/GenBank/DDBJ whole genome shotgun (WGS) entry which is preliminary data.</text>
</comment>
<dbReference type="STRING" id="1798370.A2Z00_01185"/>
<feature type="transmembrane region" description="Helical" evidence="1">
    <location>
        <begin position="12"/>
        <end position="32"/>
    </location>
</feature>
<gene>
    <name evidence="3" type="ORF">A2Z00_01185</name>
</gene>
<dbReference type="Pfam" id="PF02517">
    <property type="entry name" value="Rce1-like"/>
    <property type="match status" value="1"/>
</dbReference>
<feature type="transmembrane region" description="Helical" evidence="1">
    <location>
        <begin position="174"/>
        <end position="193"/>
    </location>
</feature>
<protein>
    <recommendedName>
        <fullName evidence="2">CAAX prenyl protease 2/Lysostaphin resistance protein A-like domain-containing protein</fullName>
    </recommendedName>
</protein>
<dbReference type="Proteomes" id="UP000177268">
    <property type="component" value="Unassembled WGS sequence"/>
</dbReference>
<dbReference type="GO" id="GO:0004175">
    <property type="term" value="F:endopeptidase activity"/>
    <property type="evidence" value="ECO:0007669"/>
    <property type="project" value="UniProtKB-ARBA"/>
</dbReference>
<feature type="transmembrane region" description="Helical" evidence="1">
    <location>
        <begin position="145"/>
        <end position="168"/>
    </location>
</feature>
<dbReference type="PANTHER" id="PTHR39430:SF1">
    <property type="entry name" value="PROTEASE"/>
    <property type="match status" value="1"/>
</dbReference>
<dbReference type="InterPro" id="IPR003675">
    <property type="entry name" value="Rce1/LyrA-like_dom"/>
</dbReference>
<keyword evidence="1" id="KW-1133">Transmembrane helix</keyword>
<sequence>MPAPKKKSTNPFLVFLVIFVLWTVYRYFFQLPDWVDEFFVKPVLQLLPVVLVVGFVERKSAQSLGIQTKNIGFQVAIGVLAGVLIVGEALVTRRWMNPQLTFNPGHLGILLIARAALVSLATGFTEETIYRGYFMNRFMKRWHMVVATGMNSVLFTVVHLPIVIFSLHYGLHDAFTYSLQVFVLGLVFGFMFAKTKSIVPSMISHAMWNFTNVLF</sequence>
<evidence type="ECO:0000313" key="4">
    <source>
        <dbReference type="Proteomes" id="UP000177268"/>
    </source>
</evidence>
<evidence type="ECO:0000259" key="2">
    <source>
        <dbReference type="Pfam" id="PF02517"/>
    </source>
</evidence>
<accession>A0A1F5ZGU0</accession>
<proteinExistence type="predicted"/>
<keyword evidence="1" id="KW-0812">Transmembrane</keyword>
<feature type="transmembrane region" description="Helical" evidence="1">
    <location>
        <begin position="38"/>
        <end position="56"/>
    </location>
</feature>
<evidence type="ECO:0000313" key="3">
    <source>
        <dbReference type="EMBL" id="OGG11650.1"/>
    </source>
</evidence>
<feature type="transmembrane region" description="Helical" evidence="1">
    <location>
        <begin position="107"/>
        <end position="124"/>
    </location>
</feature>
<feature type="domain" description="CAAX prenyl protease 2/Lysostaphin resistance protein A-like" evidence="2">
    <location>
        <begin position="111"/>
        <end position="210"/>
    </location>
</feature>
<dbReference type="PANTHER" id="PTHR39430">
    <property type="entry name" value="MEMBRANE-ASSOCIATED PROTEASE-RELATED"/>
    <property type="match status" value="1"/>
</dbReference>
<organism evidence="3 4">
    <name type="scientific">Candidatus Gottesmanbacteria bacterium RBG_13_45_10</name>
    <dbReference type="NCBI Taxonomy" id="1798370"/>
    <lineage>
        <taxon>Bacteria</taxon>
        <taxon>Candidatus Gottesmaniibacteriota</taxon>
    </lineage>
</organism>
<name>A0A1F5ZGU0_9BACT</name>
<evidence type="ECO:0000256" key="1">
    <source>
        <dbReference type="SAM" id="Phobius"/>
    </source>
</evidence>
<dbReference type="AlphaFoldDB" id="A0A1F5ZGU0"/>
<dbReference type="GO" id="GO:0080120">
    <property type="term" value="P:CAAX-box protein maturation"/>
    <property type="evidence" value="ECO:0007669"/>
    <property type="project" value="UniProtKB-ARBA"/>
</dbReference>
<feature type="transmembrane region" description="Helical" evidence="1">
    <location>
        <begin position="68"/>
        <end position="87"/>
    </location>
</feature>
<keyword evidence="1" id="KW-0472">Membrane</keyword>